<dbReference type="Pfam" id="PF01193">
    <property type="entry name" value="RNA_pol_L"/>
    <property type="match status" value="1"/>
</dbReference>
<dbReference type="InterPro" id="IPR001514">
    <property type="entry name" value="DNA-dir_RNA_pol_30-40kDasu_CS"/>
</dbReference>
<dbReference type="InterPro" id="IPR036603">
    <property type="entry name" value="RBP11-like"/>
</dbReference>
<dbReference type="HAMAP" id="MF_00320">
    <property type="entry name" value="RNApol_arch_Rpo3"/>
    <property type="match status" value="1"/>
</dbReference>
<reference evidence="8 9" key="1">
    <citation type="journal article" date="2019" name="Nat. Ecol. Evol.">
        <title>Megaphylogeny resolves global patterns of mushroom evolution.</title>
        <authorList>
            <person name="Varga T."/>
            <person name="Krizsan K."/>
            <person name="Foldi C."/>
            <person name="Dima B."/>
            <person name="Sanchez-Garcia M."/>
            <person name="Sanchez-Ramirez S."/>
            <person name="Szollosi G.J."/>
            <person name="Szarkandi J.G."/>
            <person name="Papp V."/>
            <person name="Albert L."/>
            <person name="Andreopoulos W."/>
            <person name="Angelini C."/>
            <person name="Antonin V."/>
            <person name="Barry K.W."/>
            <person name="Bougher N.L."/>
            <person name="Buchanan P."/>
            <person name="Buyck B."/>
            <person name="Bense V."/>
            <person name="Catcheside P."/>
            <person name="Chovatia M."/>
            <person name="Cooper J."/>
            <person name="Damon W."/>
            <person name="Desjardin D."/>
            <person name="Finy P."/>
            <person name="Geml J."/>
            <person name="Haridas S."/>
            <person name="Hughes K."/>
            <person name="Justo A."/>
            <person name="Karasinski D."/>
            <person name="Kautmanova I."/>
            <person name="Kiss B."/>
            <person name="Kocsube S."/>
            <person name="Kotiranta H."/>
            <person name="LaButti K.M."/>
            <person name="Lechner B.E."/>
            <person name="Liimatainen K."/>
            <person name="Lipzen A."/>
            <person name="Lukacs Z."/>
            <person name="Mihaltcheva S."/>
            <person name="Morgado L.N."/>
            <person name="Niskanen T."/>
            <person name="Noordeloos M.E."/>
            <person name="Ohm R.A."/>
            <person name="Ortiz-Santana B."/>
            <person name="Ovrebo C."/>
            <person name="Racz N."/>
            <person name="Riley R."/>
            <person name="Savchenko A."/>
            <person name="Shiryaev A."/>
            <person name="Soop K."/>
            <person name="Spirin V."/>
            <person name="Szebenyi C."/>
            <person name="Tomsovsky M."/>
            <person name="Tulloss R.E."/>
            <person name="Uehling J."/>
            <person name="Grigoriev I.V."/>
            <person name="Vagvolgyi C."/>
            <person name="Papp T."/>
            <person name="Martin F.M."/>
            <person name="Miettinen O."/>
            <person name="Hibbett D.S."/>
            <person name="Nagy L.G."/>
        </authorList>
    </citation>
    <scope>NUCLEOTIDE SEQUENCE [LARGE SCALE GENOMIC DNA]</scope>
    <source>
        <strain evidence="8 9">CBS 309.79</strain>
    </source>
</reference>
<evidence type="ECO:0000256" key="2">
    <source>
        <dbReference type="ARBA" id="ARBA00022083"/>
    </source>
</evidence>
<dbReference type="InterPro" id="IPR050518">
    <property type="entry name" value="Rpo3/RPB3_RNA_Pol_subunit"/>
</dbReference>
<dbReference type="CDD" id="cd07032">
    <property type="entry name" value="RNAP_I_II_AC40"/>
    <property type="match status" value="1"/>
</dbReference>
<organism evidence="8 9">
    <name type="scientific">Pterulicium gracile</name>
    <dbReference type="NCBI Taxonomy" id="1884261"/>
    <lineage>
        <taxon>Eukaryota</taxon>
        <taxon>Fungi</taxon>
        <taxon>Dikarya</taxon>
        <taxon>Basidiomycota</taxon>
        <taxon>Agaricomycotina</taxon>
        <taxon>Agaricomycetes</taxon>
        <taxon>Agaricomycetidae</taxon>
        <taxon>Agaricales</taxon>
        <taxon>Pleurotineae</taxon>
        <taxon>Pterulaceae</taxon>
        <taxon>Pterulicium</taxon>
    </lineage>
</organism>
<dbReference type="GO" id="GO:0006351">
    <property type="term" value="P:DNA-templated transcription"/>
    <property type="evidence" value="ECO:0007669"/>
    <property type="project" value="InterPro"/>
</dbReference>
<name>A0A5C3QVD2_9AGAR</name>
<feature type="domain" description="DNA-directed RNA polymerase RpoA/D/Rpb3-type" evidence="7">
    <location>
        <begin position="61"/>
        <end position="341"/>
    </location>
</feature>
<comment type="similarity">
    <text evidence="6">Belongs to the archaeal Rpo3/eukaryotic RPB3 RNA polymerase subunit family.</text>
</comment>
<dbReference type="Proteomes" id="UP000305067">
    <property type="component" value="Unassembled WGS sequence"/>
</dbReference>
<dbReference type="InterPro" id="IPR022842">
    <property type="entry name" value="RNAP_Rpo3/Rpb3/RPAC1"/>
</dbReference>
<keyword evidence="5" id="KW-0539">Nucleus</keyword>
<evidence type="ECO:0000259" key="7">
    <source>
        <dbReference type="SMART" id="SM00662"/>
    </source>
</evidence>
<dbReference type="InterPro" id="IPR033901">
    <property type="entry name" value="RNAPI/III_AC40"/>
</dbReference>
<evidence type="ECO:0000256" key="1">
    <source>
        <dbReference type="ARBA" id="ARBA00004123"/>
    </source>
</evidence>
<dbReference type="GO" id="GO:0003899">
    <property type="term" value="F:DNA-directed RNA polymerase activity"/>
    <property type="evidence" value="ECO:0007669"/>
    <property type="project" value="InterPro"/>
</dbReference>
<dbReference type="Pfam" id="PF01000">
    <property type="entry name" value="RNA_pol_A_bac"/>
    <property type="match status" value="1"/>
</dbReference>
<dbReference type="STRING" id="1884261.A0A5C3QVD2"/>
<dbReference type="PANTHER" id="PTHR11800:SF13">
    <property type="entry name" value="DNA-DIRECTED RNA POLYMERASES I AND III SUBUNIT RPAC1"/>
    <property type="match status" value="1"/>
</dbReference>
<dbReference type="Gene3D" id="3.30.1360.10">
    <property type="entry name" value="RNA polymerase, RBP11-like subunit"/>
    <property type="match status" value="1"/>
</dbReference>
<dbReference type="GO" id="GO:0005666">
    <property type="term" value="C:RNA polymerase III complex"/>
    <property type="evidence" value="ECO:0007669"/>
    <property type="project" value="TreeGrafter"/>
</dbReference>
<dbReference type="PROSITE" id="PS00446">
    <property type="entry name" value="RNA_POL_D_30KD"/>
    <property type="match status" value="1"/>
</dbReference>
<accession>A0A5C3QVD2</accession>
<keyword evidence="9" id="KW-1185">Reference proteome</keyword>
<dbReference type="OrthoDB" id="270173at2759"/>
<dbReference type="GO" id="GO:0046983">
    <property type="term" value="F:protein dimerization activity"/>
    <property type="evidence" value="ECO:0007669"/>
    <property type="project" value="InterPro"/>
</dbReference>
<protein>
    <recommendedName>
        <fullName evidence="2">DNA-directed RNA polymerases I and III subunit RPAC1</fullName>
    </recommendedName>
</protein>
<dbReference type="InterPro" id="IPR036643">
    <property type="entry name" value="RNApol_insert_sf"/>
</dbReference>
<comment type="subcellular location">
    <subcellularLocation>
        <location evidence="1">Nucleus</location>
    </subcellularLocation>
</comment>
<dbReference type="InterPro" id="IPR011262">
    <property type="entry name" value="DNA-dir_RNA_pol_insert"/>
</dbReference>
<keyword evidence="3 8" id="KW-0240">DNA-directed RNA polymerase</keyword>
<evidence type="ECO:0000256" key="3">
    <source>
        <dbReference type="ARBA" id="ARBA00022478"/>
    </source>
</evidence>
<keyword evidence="4" id="KW-0804">Transcription</keyword>
<dbReference type="InterPro" id="IPR011263">
    <property type="entry name" value="DNA-dir_RNA_pol_RpoA/D/Rpb3"/>
</dbReference>
<dbReference type="AlphaFoldDB" id="A0A5C3QVD2"/>
<proteinExistence type="inferred from homology"/>
<dbReference type="SUPFAM" id="SSF56553">
    <property type="entry name" value="Insert subdomain of RNA polymerase alpha subunit"/>
    <property type="match status" value="1"/>
</dbReference>
<dbReference type="SUPFAM" id="SSF55257">
    <property type="entry name" value="RBP11-like subunits of RNA polymerase"/>
    <property type="match status" value="1"/>
</dbReference>
<dbReference type="GO" id="GO:0005736">
    <property type="term" value="C:RNA polymerase I complex"/>
    <property type="evidence" value="ECO:0007669"/>
    <property type="project" value="TreeGrafter"/>
</dbReference>
<dbReference type="FunFam" id="2.170.120.12:FF:000003">
    <property type="entry name" value="Dna-directed rna polymerases i and iii subunit"/>
    <property type="match status" value="1"/>
</dbReference>
<dbReference type="EMBL" id="ML178816">
    <property type="protein sequence ID" value="TFL05973.1"/>
    <property type="molecule type" value="Genomic_DNA"/>
</dbReference>
<evidence type="ECO:0000256" key="5">
    <source>
        <dbReference type="ARBA" id="ARBA00023242"/>
    </source>
</evidence>
<gene>
    <name evidence="8" type="ORF">BDV98DRAFT_653554</name>
</gene>
<evidence type="ECO:0000256" key="4">
    <source>
        <dbReference type="ARBA" id="ARBA00023163"/>
    </source>
</evidence>
<evidence type="ECO:0000256" key="6">
    <source>
        <dbReference type="ARBA" id="ARBA00025804"/>
    </source>
</evidence>
<dbReference type="GO" id="GO:0055029">
    <property type="term" value="C:nuclear DNA-directed RNA polymerase complex"/>
    <property type="evidence" value="ECO:0007669"/>
    <property type="project" value="UniProtKB-ARBA"/>
</dbReference>
<evidence type="ECO:0000313" key="9">
    <source>
        <dbReference type="Proteomes" id="UP000305067"/>
    </source>
</evidence>
<dbReference type="PANTHER" id="PTHR11800">
    <property type="entry name" value="DNA-DIRECTED RNA POLYMERASE"/>
    <property type="match status" value="1"/>
</dbReference>
<dbReference type="SMART" id="SM00662">
    <property type="entry name" value="RPOLD"/>
    <property type="match status" value="1"/>
</dbReference>
<evidence type="ECO:0000313" key="8">
    <source>
        <dbReference type="EMBL" id="TFL05973.1"/>
    </source>
</evidence>
<dbReference type="GO" id="GO:0003677">
    <property type="term" value="F:DNA binding"/>
    <property type="evidence" value="ECO:0007669"/>
    <property type="project" value="InterPro"/>
</dbReference>
<dbReference type="Gene3D" id="2.170.120.12">
    <property type="entry name" value="DNA-directed RNA polymerase, insert domain"/>
    <property type="match status" value="1"/>
</dbReference>
<sequence length="361" mass="40573">MAEGSGSLYDPRRHVRILSERVRDVSSVDYPGHFPGEDHSWDLAKFTENFHLEVQRLSQRSVEFDLVGVDASIANAFRRIMIAEVPTVAIESVYAWDNTSIIVDEVLSQRIGLIPIHVDPRRIDVKSEGDESTDRNTLVFNLDVRCSRNTKAKRGATADSELYINHEVLSSHLQWVPQGEQAEVFEADPPRATNPNIVLAKLRPGQAVKMELHAVRGVGKDHAKFSPVATASYRLLPLVVLNPDKPVPKESAEKFAACFAPGVIHVDKRSGKVRVEEKNLRKDTVSREVLRHPEFEGCVELKRIRDFFLFHVESESAYPPEDLLPEAIQILRGKIAAIRQATEALLDEDQTMDSQDAMQTD</sequence>